<protein>
    <submittedName>
        <fullName evidence="2">Uncharacterized protein</fullName>
    </submittedName>
</protein>
<accession>A0A2A6BCB7</accession>
<evidence type="ECO:0000256" key="1">
    <source>
        <dbReference type="SAM" id="MobiDB-lite"/>
    </source>
</evidence>
<proteinExistence type="predicted"/>
<dbReference type="AlphaFoldDB" id="A0A2A6BCB7"/>
<feature type="region of interest" description="Disordered" evidence="1">
    <location>
        <begin position="54"/>
        <end position="84"/>
    </location>
</feature>
<organism evidence="2 3">
    <name type="scientific">Pristionchus pacificus</name>
    <name type="common">Parasitic nematode worm</name>
    <dbReference type="NCBI Taxonomy" id="54126"/>
    <lineage>
        <taxon>Eukaryota</taxon>
        <taxon>Metazoa</taxon>
        <taxon>Ecdysozoa</taxon>
        <taxon>Nematoda</taxon>
        <taxon>Chromadorea</taxon>
        <taxon>Rhabditida</taxon>
        <taxon>Rhabditina</taxon>
        <taxon>Diplogasteromorpha</taxon>
        <taxon>Diplogasteroidea</taxon>
        <taxon>Neodiplogasteridae</taxon>
        <taxon>Pristionchus</taxon>
    </lineage>
</organism>
<evidence type="ECO:0000313" key="2">
    <source>
        <dbReference type="EnsemblMetazoa" id="PPA45279.1"/>
    </source>
</evidence>
<reference evidence="3" key="1">
    <citation type="journal article" date="2008" name="Nat. Genet.">
        <title>The Pristionchus pacificus genome provides a unique perspective on nematode lifestyle and parasitism.</title>
        <authorList>
            <person name="Dieterich C."/>
            <person name="Clifton S.W."/>
            <person name="Schuster L.N."/>
            <person name="Chinwalla A."/>
            <person name="Delehaunty K."/>
            <person name="Dinkelacker I."/>
            <person name="Fulton L."/>
            <person name="Fulton R."/>
            <person name="Godfrey J."/>
            <person name="Minx P."/>
            <person name="Mitreva M."/>
            <person name="Roeseler W."/>
            <person name="Tian H."/>
            <person name="Witte H."/>
            <person name="Yang S.P."/>
            <person name="Wilson R.K."/>
            <person name="Sommer R.J."/>
        </authorList>
    </citation>
    <scope>NUCLEOTIDE SEQUENCE [LARGE SCALE GENOMIC DNA]</scope>
    <source>
        <strain evidence="3">PS312</strain>
    </source>
</reference>
<name>A0A2A6BCB7_PRIPA</name>
<reference evidence="2" key="2">
    <citation type="submission" date="2022-06" db="UniProtKB">
        <authorList>
            <consortium name="EnsemblMetazoa"/>
        </authorList>
    </citation>
    <scope>IDENTIFICATION</scope>
    <source>
        <strain evidence="2">PS312</strain>
    </source>
</reference>
<evidence type="ECO:0000313" key="3">
    <source>
        <dbReference type="Proteomes" id="UP000005239"/>
    </source>
</evidence>
<dbReference type="Proteomes" id="UP000005239">
    <property type="component" value="Unassembled WGS sequence"/>
</dbReference>
<feature type="compositionally biased region" description="Polar residues" evidence="1">
    <location>
        <begin position="60"/>
        <end position="70"/>
    </location>
</feature>
<gene>
    <name evidence="2" type="primary">WBGene00283648</name>
</gene>
<accession>A0A8R1V0B8</accession>
<sequence>MLVSENANSVRRPNLFFGPTLPRDLVTPNSPFGSLGGAETVTVPACTEVVSMRRPMSSIDGRTNENSWREANQGKFTEKKMMRK</sequence>
<dbReference type="EnsemblMetazoa" id="PPA45279.1">
    <property type="protein sequence ID" value="PPA45279.1"/>
    <property type="gene ID" value="WBGene00283648"/>
</dbReference>
<keyword evidence="3" id="KW-1185">Reference proteome</keyword>